<protein>
    <submittedName>
        <fullName evidence="4">ABC transporter ATPase</fullName>
    </submittedName>
</protein>
<keyword evidence="1" id="KW-0547">Nucleotide-binding</keyword>
<evidence type="ECO:0000256" key="2">
    <source>
        <dbReference type="ARBA" id="ARBA00022840"/>
    </source>
</evidence>
<dbReference type="CDD" id="cd03221">
    <property type="entry name" value="ABCF_EF-3"/>
    <property type="match status" value="2"/>
</dbReference>
<dbReference type="PROSITE" id="PS50893">
    <property type="entry name" value="ABC_TRANSPORTER_2"/>
    <property type="match status" value="2"/>
</dbReference>
<dbReference type="RefSeq" id="WP_057736551.1">
    <property type="nucleotide sequence ID" value="NZ_AZEG01000008.1"/>
</dbReference>
<gene>
    <name evidence="4" type="ORF">FD20_GL002415</name>
</gene>
<accession>A0A0R1Q6C4</accession>
<dbReference type="SUPFAM" id="SSF52540">
    <property type="entry name" value="P-loop containing nucleoside triphosphate hydrolases"/>
    <property type="match status" value="2"/>
</dbReference>
<dbReference type="PANTHER" id="PTHR42855:SF2">
    <property type="entry name" value="DRUG RESISTANCE ABC TRANSPORTER,ATP-BINDING PROTEIN"/>
    <property type="match status" value="1"/>
</dbReference>
<organism evidence="4 5">
    <name type="scientific">Liquorilactobacillus uvarum DSM 19971</name>
    <dbReference type="NCBI Taxonomy" id="1423812"/>
    <lineage>
        <taxon>Bacteria</taxon>
        <taxon>Bacillati</taxon>
        <taxon>Bacillota</taxon>
        <taxon>Bacilli</taxon>
        <taxon>Lactobacillales</taxon>
        <taxon>Lactobacillaceae</taxon>
        <taxon>Liquorilactobacillus</taxon>
    </lineage>
</organism>
<evidence type="ECO:0000259" key="3">
    <source>
        <dbReference type="PROSITE" id="PS50893"/>
    </source>
</evidence>
<evidence type="ECO:0000313" key="4">
    <source>
        <dbReference type="EMBL" id="KRL37877.1"/>
    </source>
</evidence>
<comment type="caution">
    <text evidence="4">The sequence shown here is derived from an EMBL/GenBank/DDBJ whole genome shotgun (WGS) entry which is preliminary data.</text>
</comment>
<dbReference type="Pfam" id="PF00005">
    <property type="entry name" value="ABC_tran"/>
    <property type="match status" value="2"/>
</dbReference>
<keyword evidence="5" id="KW-1185">Reference proteome</keyword>
<dbReference type="EMBL" id="AZEG01000008">
    <property type="protein sequence ID" value="KRL37877.1"/>
    <property type="molecule type" value="Genomic_DNA"/>
</dbReference>
<evidence type="ECO:0000313" key="5">
    <source>
        <dbReference type="Proteomes" id="UP000051155"/>
    </source>
</evidence>
<dbReference type="AlphaFoldDB" id="A0A0R1Q6C4"/>
<dbReference type="SMART" id="SM00382">
    <property type="entry name" value="AAA"/>
    <property type="match status" value="2"/>
</dbReference>
<dbReference type="Gene3D" id="3.40.50.300">
    <property type="entry name" value="P-loop containing nucleotide triphosphate hydrolases"/>
    <property type="match status" value="3"/>
</dbReference>
<dbReference type="InterPro" id="IPR003593">
    <property type="entry name" value="AAA+_ATPase"/>
</dbReference>
<dbReference type="GO" id="GO:0016887">
    <property type="term" value="F:ATP hydrolysis activity"/>
    <property type="evidence" value="ECO:0007669"/>
    <property type="project" value="InterPro"/>
</dbReference>
<dbReference type="STRING" id="1423812.FD20_GL002415"/>
<evidence type="ECO:0000256" key="1">
    <source>
        <dbReference type="ARBA" id="ARBA00022741"/>
    </source>
</evidence>
<sequence length="505" mass="56839">MTLILLNALEKKVQGELLFRAAHLKAGAGERVGIIGRNGSGKSTLAKIIAGEDTAYTGNLVVQGDLQYVPQIAISDNSLSGGQVEIAALRTAIAKNPAILVLDEPTANLDEGHQNWLCKCLLKYHGLLLVISHDRNLLTQIASCIWEIKDKCCSEFRGSYENYVVKSEKNYQQQTNLYRYQIKKQKEIAAAVQRKKQKAASVRKGKKMGRFERKDTKNLRETTAARMEKNAHKMLKQSQRANNVEKPQAQFEVKVLMASLPAFKGKTVVDADRMMLTHNKEKLLEQTSFKVKPGEKIALTGPNGSGKSTLLNAIFNHEKNIFVSKDAKIGIFKQNLITLPLQENIADFVRRKTVLDIQFVRRFMGALGLPEKYWDKKIGSLSGGELCKLQLVIVLTSEKNFLLLDEPTNFLDVVALHALEEFLMRYPGTLIFVSHDKSFCSHIATRTLSIYKHHLVDFAKEEVDPVPKTDLPLLRLEYDRALLDPKVNISQLRTMSQKIKSLEKN</sequence>
<dbReference type="InterPro" id="IPR003439">
    <property type="entry name" value="ABC_transporter-like_ATP-bd"/>
</dbReference>
<reference evidence="4 5" key="1">
    <citation type="journal article" date="2015" name="Genome Announc.">
        <title>Expanding the biotechnology potential of lactobacilli through comparative genomics of 213 strains and associated genera.</title>
        <authorList>
            <person name="Sun Z."/>
            <person name="Harris H.M."/>
            <person name="McCann A."/>
            <person name="Guo C."/>
            <person name="Argimon S."/>
            <person name="Zhang W."/>
            <person name="Yang X."/>
            <person name="Jeffery I.B."/>
            <person name="Cooney J.C."/>
            <person name="Kagawa T.F."/>
            <person name="Liu W."/>
            <person name="Song Y."/>
            <person name="Salvetti E."/>
            <person name="Wrobel A."/>
            <person name="Rasinkangas P."/>
            <person name="Parkhill J."/>
            <person name="Rea M.C."/>
            <person name="O'Sullivan O."/>
            <person name="Ritari J."/>
            <person name="Douillard F.P."/>
            <person name="Paul Ross R."/>
            <person name="Yang R."/>
            <person name="Briner A.E."/>
            <person name="Felis G.E."/>
            <person name="de Vos W.M."/>
            <person name="Barrangou R."/>
            <person name="Klaenhammer T.R."/>
            <person name="Caufield P.W."/>
            <person name="Cui Y."/>
            <person name="Zhang H."/>
            <person name="O'Toole P.W."/>
        </authorList>
    </citation>
    <scope>NUCLEOTIDE SEQUENCE [LARGE SCALE GENOMIC DNA]</scope>
    <source>
        <strain evidence="4 5">DSM 19971</strain>
    </source>
</reference>
<keyword evidence="2" id="KW-0067">ATP-binding</keyword>
<name>A0A0R1Q6C4_9LACO</name>
<dbReference type="PATRIC" id="fig|1423812.3.peg.2568"/>
<dbReference type="OrthoDB" id="9760950at2"/>
<dbReference type="InterPro" id="IPR027417">
    <property type="entry name" value="P-loop_NTPase"/>
</dbReference>
<dbReference type="Proteomes" id="UP000051155">
    <property type="component" value="Unassembled WGS sequence"/>
</dbReference>
<feature type="domain" description="ABC transporter" evidence="3">
    <location>
        <begin position="4"/>
        <end position="182"/>
    </location>
</feature>
<proteinExistence type="predicted"/>
<feature type="domain" description="ABC transporter" evidence="3">
    <location>
        <begin position="269"/>
        <end position="477"/>
    </location>
</feature>
<dbReference type="PANTHER" id="PTHR42855">
    <property type="entry name" value="ABC TRANSPORTER ATP-BINDING SUBUNIT"/>
    <property type="match status" value="1"/>
</dbReference>
<dbReference type="GO" id="GO:0005524">
    <property type="term" value="F:ATP binding"/>
    <property type="evidence" value="ECO:0007669"/>
    <property type="project" value="UniProtKB-KW"/>
</dbReference>
<dbReference type="InterPro" id="IPR051309">
    <property type="entry name" value="ABCF_ATPase"/>
</dbReference>